<dbReference type="Gene3D" id="3.20.20.140">
    <property type="entry name" value="Metal-dependent hydrolases"/>
    <property type="match status" value="1"/>
</dbReference>
<dbReference type="AlphaFoldDB" id="A0AAV8WGI9"/>
<gene>
    <name evidence="1" type="ORF">NQ315_009172</name>
</gene>
<organism evidence="1 2">
    <name type="scientific">Exocentrus adspersus</name>
    <dbReference type="NCBI Taxonomy" id="1586481"/>
    <lineage>
        <taxon>Eukaryota</taxon>
        <taxon>Metazoa</taxon>
        <taxon>Ecdysozoa</taxon>
        <taxon>Arthropoda</taxon>
        <taxon>Hexapoda</taxon>
        <taxon>Insecta</taxon>
        <taxon>Pterygota</taxon>
        <taxon>Neoptera</taxon>
        <taxon>Endopterygota</taxon>
        <taxon>Coleoptera</taxon>
        <taxon>Polyphaga</taxon>
        <taxon>Cucujiformia</taxon>
        <taxon>Chrysomeloidea</taxon>
        <taxon>Cerambycidae</taxon>
        <taxon>Lamiinae</taxon>
        <taxon>Acanthocinini</taxon>
        <taxon>Exocentrus</taxon>
    </lineage>
</organism>
<dbReference type="EMBL" id="JANEYG010000001">
    <property type="protein sequence ID" value="KAJ8925342.1"/>
    <property type="molecule type" value="Genomic_DNA"/>
</dbReference>
<accession>A0AAV8WGI9</accession>
<protein>
    <submittedName>
        <fullName evidence="1">Uncharacterized protein</fullName>
    </submittedName>
</protein>
<name>A0AAV8WGI9_9CUCU</name>
<dbReference type="Proteomes" id="UP001159042">
    <property type="component" value="Unassembled WGS sequence"/>
</dbReference>
<sequence>MDPRAFNSENEPFRRQLHVARLAYPQSLLEILDGLGGRVLSMMFLHRYCTFQRNEPCSLPAIVEMIAAFMKKKPEEVALATSFNAMKFDQNFCHVLQKDNRLSIQSRRNGHRIGISPTDTLIAFWNLYETPFRGNHDSGNK</sequence>
<evidence type="ECO:0000313" key="2">
    <source>
        <dbReference type="Proteomes" id="UP001159042"/>
    </source>
</evidence>
<keyword evidence="2" id="KW-1185">Reference proteome</keyword>
<proteinExistence type="predicted"/>
<reference evidence="1 2" key="1">
    <citation type="journal article" date="2023" name="Insect Mol. Biol.">
        <title>Genome sequencing provides insights into the evolution of gene families encoding plant cell wall-degrading enzymes in longhorned beetles.</title>
        <authorList>
            <person name="Shin N.R."/>
            <person name="Okamura Y."/>
            <person name="Kirsch R."/>
            <person name="Pauchet Y."/>
        </authorList>
    </citation>
    <scope>NUCLEOTIDE SEQUENCE [LARGE SCALE GENOMIC DNA]</scope>
    <source>
        <strain evidence="1">EAD_L_NR</strain>
    </source>
</reference>
<evidence type="ECO:0000313" key="1">
    <source>
        <dbReference type="EMBL" id="KAJ8925342.1"/>
    </source>
</evidence>
<comment type="caution">
    <text evidence="1">The sequence shown here is derived from an EMBL/GenBank/DDBJ whole genome shotgun (WGS) entry which is preliminary data.</text>
</comment>